<accession>A0A803JKL0</accession>
<proteinExistence type="predicted"/>
<gene>
    <name evidence="2" type="primary">LOC100486692</name>
</gene>
<protein>
    <submittedName>
        <fullName evidence="2">Uncharacterized LOC100486692</fullName>
    </submittedName>
</protein>
<dbReference type="AlphaFoldDB" id="A0A803JKL0"/>
<dbReference type="GeneTree" id="ENSGT01000000220125"/>
<feature type="transmembrane region" description="Helical" evidence="1">
    <location>
        <begin position="80"/>
        <end position="97"/>
    </location>
</feature>
<feature type="transmembrane region" description="Helical" evidence="1">
    <location>
        <begin position="333"/>
        <end position="352"/>
    </location>
</feature>
<feature type="transmembrane region" description="Helical" evidence="1">
    <location>
        <begin position="106"/>
        <end position="125"/>
    </location>
</feature>
<feature type="transmembrane region" description="Helical" evidence="1">
    <location>
        <begin position="47"/>
        <end position="68"/>
    </location>
</feature>
<sequence>MSFLISRILILHLLLDYITLLAFYYLVEDAGCSVFVNRRKFLYVTRLYCCCFLFQFLAVAVLVLSWYLSLLPDQSDLVSMGLIITTFIAGSFLTIFIRKSVGIDDFIGVLLIWAVVTGLEMYIIIWRDDSSYYPTIVLTILSSGAAVWIVDQRFHGKSCVSQEDKSKEKKPLIRPSAEAKIGIFSRSGPEEYPWLISYLQESTSHTVVPFVITNTNGFIFREEVGRCKYAILYHSLRRGRINITDVTDSLYDDELEYLSSILGKQKVMVVVDDLDDSSSNARSRILQSQPKIANMARDLFLINKAEKQNISDIRRLMNPIKAMMSEGSAHSGGSAIVPLCFLAAWIAAFLCVRSPDDFYNTILVVITNLKEAFMIYGAAFSGSDSDSLLPMYVESPSRKKSSHQKSSLAFPLLLLVSAVLLAEFIVVVWEVFSVQMVPYIAIALGMDLSVILLFIKGPQIFSGHPRKFL</sequence>
<feature type="transmembrane region" description="Helical" evidence="1">
    <location>
        <begin position="131"/>
        <end position="150"/>
    </location>
</feature>
<evidence type="ECO:0000256" key="1">
    <source>
        <dbReference type="SAM" id="Phobius"/>
    </source>
</evidence>
<dbReference type="InParanoid" id="A0A803JKL0"/>
<reference evidence="2" key="1">
    <citation type="journal article" date="2010" name="Science">
        <title>The genome of the Western clawed frog Xenopus tropicalis.</title>
        <authorList>
            <person name="Hellsten U."/>
            <person name="Harland R.M."/>
            <person name="Gilchrist M.J."/>
            <person name="Hendrix D."/>
            <person name="Jurka J."/>
            <person name="Kapitonov V."/>
            <person name="Ovcharenko I."/>
            <person name="Putnam N.H."/>
            <person name="Shu S."/>
            <person name="Taher L."/>
            <person name="Blitz I.L."/>
            <person name="Blumberg B."/>
            <person name="Dichmann D.S."/>
            <person name="Dubchak I."/>
            <person name="Amaya E."/>
            <person name="Detter J.C."/>
            <person name="Fletcher R."/>
            <person name="Gerhard D.S."/>
            <person name="Goodstein D."/>
            <person name="Graves T."/>
            <person name="Grigoriev I.V."/>
            <person name="Grimwood J."/>
            <person name="Kawashima T."/>
            <person name="Lindquist E."/>
            <person name="Lucas S.M."/>
            <person name="Mead P.E."/>
            <person name="Mitros T."/>
            <person name="Ogino H."/>
            <person name="Ohta Y."/>
            <person name="Poliakov A.V."/>
            <person name="Pollet N."/>
            <person name="Robert J."/>
            <person name="Salamov A."/>
            <person name="Sater A.K."/>
            <person name="Schmutz J."/>
            <person name="Terry A."/>
            <person name="Vize P.D."/>
            <person name="Warren W.C."/>
            <person name="Wells D."/>
            <person name="Wills A."/>
            <person name="Wilson R.K."/>
            <person name="Zimmerman L.B."/>
            <person name="Zorn A.M."/>
            <person name="Grainger R."/>
            <person name="Grammer T."/>
            <person name="Khokha M.K."/>
            <person name="Richardson P.M."/>
            <person name="Rokhsar D.S."/>
        </authorList>
    </citation>
    <scope>NUCLEOTIDE SEQUENCE [LARGE SCALE GENOMIC DNA]</scope>
    <source>
        <strain evidence="2">Nigerian</strain>
    </source>
</reference>
<keyword evidence="1" id="KW-0472">Membrane</keyword>
<dbReference type="Bgee" id="ENSXETG00000032482">
    <property type="expression patterns" value="Expressed in liver and 10 other cell types or tissues"/>
</dbReference>
<organism evidence="2">
    <name type="scientific">Xenopus tropicalis</name>
    <name type="common">Western clawed frog</name>
    <name type="synonym">Silurana tropicalis</name>
    <dbReference type="NCBI Taxonomy" id="8364"/>
    <lineage>
        <taxon>Eukaryota</taxon>
        <taxon>Metazoa</taxon>
        <taxon>Chordata</taxon>
        <taxon>Craniata</taxon>
        <taxon>Vertebrata</taxon>
        <taxon>Euteleostomi</taxon>
        <taxon>Amphibia</taxon>
        <taxon>Batrachia</taxon>
        <taxon>Anura</taxon>
        <taxon>Pipoidea</taxon>
        <taxon>Pipidae</taxon>
        <taxon>Xenopodinae</taxon>
        <taxon>Xenopus</taxon>
        <taxon>Silurana</taxon>
    </lineage>
</organism>
<evidence type="ECO:0000313" key="2">
    <source>
        <dbReference type="Ensembl" id="ENSXETP00000108480"/>
    </source>
</evidence>
<feature type="transmembrane region" description="Helical" evidence="1">
    <location>
        <begin position="408"/>
        <end position="429"/>
    </location>
</feature>
<feature type="transmembrane region" description="Helical" evidence="1">
    <location>
        <begin position="435"/>
        <end position="455"/>
    </location>
</feature>
<keyword evidence="1" id="KW-0812">Transmembrane</keyword>
<reference evidence="2" key="2">
    <citation type="submission" date="2021-03" db="UniProtKB">
        <authorList>
            <consortium name="Ensembl"/>
        </authorList>
    </citation>
    <scope>IDENTIFICATION</scope>
</reference>
<keyword evidence="1" id="KW-1133">Transmembrane helix</keyword>
<dbReference type="Ensembl" id="ENSXETT00000114744">
    <property type="protein sequence ID" value="ENSXETP00000108480"/>
    <property type="gene ID" value="ENSXETG00000032482"/>
</dbReference>
<feature type="transmembrane region" description="Helical" evidence="1">
    <location>
        <begin position="6"/>
        <end position="27"/>
    </location>
</feature>
<name>A0A803JKL0_XENTR</name>